<dbReference type="EMBL" id="PCSU01000053">
    <property type="protein sequence ID" value="PIP56443.1"/>
    <property type="molecule type" value="Genomic_DNA"/>
</dbReference>
<gene>
    <name evidence="3" type="ORF">COX05_02965</name>
</gene>
<dbReference type="Proteomes" id="UP000228495">
    <property type="component" value="Unassembled WGS sequence"/>
</dbReference>
<keyword evidence="1" id="KW-0812">Transmembrane</keyword>
<evidence type="ECO:0000313" key="4">
    <source>
        <dbReference type="Proteomes" id="UP000228495"/>
    </source>
</evidence>
<organism evidence="3 4">
    <name type="scientific">candidate division WWE3 bacterium CG22_combo_CG10-13_8_21_14_all_39_12</name>
    <dbReference type="NCBI Taxonomy" id="1975094"/>
    <lineage>
        <taxon>Bacteria</taxon>
        <taxon>Katanobacteria</taxon>
    </lineage>
</organism>
<sequence length="298" mass="33426">MQKLIAWIKTNKALSLAALVIVWLAWPRVETIFYTNTGFDLGFSNQKTGMYDSGYESVGLAASSSYYPYEDPYAPTDSSDRMVVKNASIAMLVNDVVDTETKITSHVESVGGYVVTSNISRPTESPYSTMSLRIPSDSLDSALDFFNSLSVKVTSQSISGRDVTDQYTDIQAHIDSLTKTKTRYESIRDNATEVSDLITVTREITTIQNQIDSYVGQQQYLEQTAKFSLVSVDMSTDELALPYAPENPFRPAVVFKTAVRSVLTLFQNTAESLIWFGVYGIIWIPLLLLGLWWYRRSR</sequence>
<reference evidence="3 4" key="1">
    <citation type="submission" date="2017-09" db="EMBL/GenBank/DDBJ databases">
        <title>Depth-based differentiation of microbial function through sediment-hosted aquifers and enrichment of novel symbionts in the deep terrestrial subsurface.</title>
        <authorList>
            <person name="Probst A.J."/>
            <person name="Ladd B."/>
            <person name="Jarett J.K."/>
            <person name="Geller-Mcgrath D.E."/>
            <person name="Sieber C.M."/>
            <person name="Emerson J.B."/>
            <person name="Anantharaman K."/>
            <person name="Thomas B.C."/>
            <person name="Malmstrom R."/>
            <person name="Stieglmeier M."/>
            <person name="Klingl A."/>
            <person name="Woyke T."/>
            <person name="Ryan C.M."/>
            <person name="Banfield J.F."/>
        </authorList>
    </citation>
    <scope>NUCLEOTIDE SEQUENCE [LARGE SCALE GENOMIC DNA]</scope>
    <source>
        <strain evidence="3">CG22_combo_CG10-13_8_21_14_all_39_12</strain>
    </source>
</reference>
<keyword evidence="1" id="KW-1133">Transmembrane helix</keyword>
<evidence type="ECO:0000313" key="3">
    <source>
        <dbReference type="EMBL" id="PIP56443.1"/>
    </source>
</evidence>
<protein>
    <recommendedName>
        <fullName evidence="2">DUF4349 domain-containing protein</fullName>
    </recommendedName>
</protein>
<dbReference type="AlphaFoldDB" id="A0A2H0BFJ3"/>
<keyword evidence="1" id="KW-0472">Membrane</keyword>
<comment type="caution">
    <text evidence="3">The sequence shown here is derived from an EMBL/GenBank/DDBJ whole genome shotgun (WGS) entry which is preliminary data.</text>
</comment>
<feature type="domain" description="DUF4349" evidence="2">
    <location>
        <begin position="81"/>
        <end position="293"/>
    </location>
</feature>
<name>A0A2H0BFJ3_UNCKA</name>
<dbReference type="Pfam" id="PF14257">
    <property type="entry name" value="DUF4349"/>
    <property type="match status" value="1"/>
</dbReference>
<evidence type="ECO:0000256" key="1">
    <source>
        <dbReference type="SAM" id="Phobius"/>
    </source>
</evidence>
<accession>A0A2H0BFJ3</accession>
<feature type="transmembrane region" description="Helical" evidence="1">
    <location>
        <begin position="273"/>
        <end position="294"/>
    </location>
</feature>
<dbReference type="InterPro" id="IPR025645">
    <property type="entry name" value="DUF4349"/>
</dbReference>
<evidence type="ECO:0000259" key="2">
    <source>
        <dbReference type="Pfam" id="PF14257"/>
    </source>
</evidence>
<proteinExistence type="predicted"/>